<evidence type="ECO:0000313" key="2">
    <source>
        <dbReference type="EMBL" id="SMR46767.1"/>
    </source>
</evidence>
<name>A0A2H1FZM3_ZYMTR</name>
<proteinExistence type="predicted"/>
<dbReference type="AlphaFoldDB" id="A0A2H1FZM3"/>
<evidence type="ECO:0000256" key="1">
    <source>
        <dbReference type="SAM" id="MobiDB-lite"/>
    </source>
</evidence>
<reference evidence="3" key="1">
    <citation type="submission" date="2017-05" db="EMBL/GenBank/DDBJ databases">
        <authorList>
            <person name="Song R."/>
            <person name="Chenine A.L."/>
            <person name="Ruprecht R.M."/>
        </authorList>
    </citation>
    <scope>NUCLEOTIDE SEQUENCE [LARGE SCALE GENOMIC DNA]</scope>
</reference>
<feature type="region of interest" description="Disordered" evidence="1">
    <location>
        <begin position="122"/>
        <end position="151"/>
    </location>
</feature>
<accession>A0A2H1FZM3</accession>
<organism evidence="2 3">
    <name type="scientific">Zymoseptoria tritici ST99CH_1E4</name>
    <dbReference type="NCBI Taxonomy" id="1276532"/>
    <lineage>
        <taxon>Eukaryota</taxon>
        <taxon>Fungi</taxon>
        <taxon>Dikarya</taxon>
        <taxon>Ascomycota</taxon>
        <taxon>Pezizomycotina</taxon>
        <taxon>Dothideomycetes</taxon>
        <taxon>Dothideomycetidae</taxon>
        <taxon>Mycosphaerellales</taxon>
        <taxon>Mycosphaerellaceae</taxon>
        <taxon>Zymoseptoria</taxon>
    </lineage>
</organism>
<sequence length="171" mass="18787">MNVNLRLGEAAQNNLTARSFTGDLTRQSTDRYPSRSAPAMTHRCLQLERASSAGDLIRQSTDRHPLSLSTSDDIQVFATSRGVFHRGLDSPVYRPLRLSISAIGIPLDHHLRTMEVETLSSSAEHDWTGPPPQDHGLRTITQGPSYGYEHTGPPLGFKLALSGQDQSNLEV</sequence>
<dbReference type="EMBL" id="LT854254">
    <property type="protein sequence ID" value="SMR46767.1"/>
    <property type="molecule type" value="Genomic_DNA"/>
</dbReference>
<evidence type="ECO:0000313" key="3">
    <source>
        <dbReference type="Proteomes" id="UP000245764"/>
    </source>
</evidence>
<protein>
    <submittedName>
        <fullName evidence="2">Uncharacterized protein</fullName>
    </submittedName>
</protein>
<dbReference type="Proteomes" id="UP000245764">
    <property type="component" value="Chromosome 2"/>
</dbReference>
<gene>
    <name evidence="2" type="ORF">ZT1E4_G3385</name>
</gene>